<name>A0A956NGT6_UNCEI</name>
<dbReference type="GO" id="GO:0009446">
    <property type="term" value="P:putrescine biosynthetic process"/>
    <property type="evidence" value="ECO:0007669"/>
    <property type="project" value="InterPro"/>
</dbReference>
<dbReference type="Gene3D" id="2.60.40.4070">
    <property type="match status" value="1"/>
</dbReference>
<evidence type="ECO:0000256" key="1">
    <source>
        <dbReference type="ARBA" id="ARBA00022801"/>
    </source>
</evidence>
<feature type="domain" description="FlgD/Vpr Ig-like" evidence="3">
    <location>
        <begin position="269"/>
        <end position="323"/>
    </location>
</feature>
<reference evidence="4" key="1">
    <citation type="submission" date="2020-04" db="EMBL/GenBank/DDBJ databases">
        <authorList>
            <person name="Zhang T."/>
        </authorList>
    </citation>
    <scope>NUCLEOTIDE SEQUENCE</scope>
    <source>
        <strain evidence="4">HKST-UBA02</strain>
    </source>
</reference>
<evidence type="ECO:0000313" key="5">
    <source>
        <dbReference type="Proteomes" id="UP000739538"/>
    </source>
</evidence>
<dbReference type="Gene3D" id="3.75.10.10">
    <property type="entry name" value="L-arginine/glycine Amidinotransferase, Chain A"/>
    <property type="match status" value="1"/>
</dbReference>
<feature type="non-terminal residue" evidence="4">
    <location>
        <position position="1"/>
    </location>
</feature>
<sequence length="336" mass="36423">VLVKDVWSTHVSYANLNQRATLLASLPSSTGRNYDVHRVYCYNLGNGTPASYTNSLLANERVYVPLFGNATYDADAIAAYQAAMPGYDVRGYTYSGFLSDDALHCRTKGVMDSEMLRVEHVSVQDAQVGDVDIAAFAHSYGGHAITNAEIVYRQDGGAWTTSPLSPIGGDDYVGTIPMPSIVTTTDYYVHFEDASGREEGMPRSEPAGWYSFDHSPDPSSVGDGDLAGGDGGNGPGGIGQDGRLPGAELLPNYPNPFPSATTFRFDLAYADQAELMVFDPQGRLVRTLFHGEAAAGRNEIEWDGKDDRGRDVPSGVYYYRLRAAGLQYTRPAQITR</sequence>
<comment type="caution">
    <text evidence="4">The sequence shown here is derived from an EMBL/GenBank/DDBJ whole genome shotgun (WGS) entry which is preliminary data.</text>
</comment>
<feature type="region of interest" description="Disordered" evidence="2">
    <location>
        <begin position="195"/>
        <end position="252"/>
    </location>
</feature>
<dbReference type="Pfam" id="PF04371">
    <property type="entry name" value="PAD_porph"/>
    <property type="match status" value="1"/>
</dbReference>
<dbReference type="InterPro" id="IPR025965">
    <property type="entry name" value="FlgD/Vpr_Ig-like"/>
</dbReference>
<feature type="compositionally biased region" description="Gly residues" evidence="2">
    <location>
        <begin position="225"/>
        <end position="240"/>
    </location>
</feature>
<evidence type="ECO:0000259" key="3">
    <source>
        <dbReference type="Pfam" id="PF13860"/>
    </source>
</evidence>
<gene>
    <name evidence="4" type="ORF">KDA27_15225</name>
</gene>
<accession>A0A956NGT6</accession>
<dbReference type="NCBIfam" id="TIGR04183">
    <property type="entry name" value="Por_Secre_tail"/>
    <property type="match status" value="1"/>
</dbReference>
<reference evidence="4" key="2">
    <citation type="journal article" date="2021" name="Microbiome">
        <title>Successional dynamics and alternative stable states in a saline activated sludge microbial community over 9 years.</title>
        <authorList>
            <person name="Wang Y."/>
            <person name="Ye J."/>
            <person name="Ju F."/>
            <person name="Liu L."/>
            <person name="Boyd J.A."/>
            <person name="Deng Y."/>
            <person name="Parks D.H."/>
            <person name="Jiang X."/>
            <person name="Yin X."/>
            <person name="Woodcroft B.J."/>
            <person name="Tyson G.W."/>
            <person name="Hugenholtz P."/>
            <person name="Polz M.F."/>
            <person name="Zhang T."/>
        </authorList>
    </citation>
    <scope>NUCLEOTIDE SEQUENCE</scope>
    <source>
        <strain evidence="4">HKST-UBA02</strain>
    </source>
</reference>
<evidence type="ECO:0000313" key="4">
    <source>
        <dbReference type="EMBL" id="MCA9757155.1"/>
    </source>
</evidence>
<dbReference type="Pfam" id="PF13860">
    <property type="entry name" value="FlgD_ig"/>
    <property type="match status" value="1"/>
</dbReference>
<dbReference type="Proteomes" id="UP000739538">
    <property type="component" value="Unassembled WGS sequence"/>
</dbReference>
<keyword evidence="1" id="KW-0378">Hydrolase</keyword>
<evidence type="ECO:0000256" key="2">
    <source>
        <dbReference type="SAM" id="MobiDB-lite"/>
    </source>
</evidence>
<proteinExistence type="predicted"/>
<organism evidence="4 5">
    <name type="scientific">Eiseniibacteriota bacterium</name>
    <dbReference type="NCBI Taxonomy" id="2212470"/>
    <lineage>
        <taxon>Bacteria</taxon>
        <taxon>Candidatus Eiseniibacteriota</taxon>
    </lineage>
</organism>
<dbReference type="GO" id="GO:0004668">
    <property type="term" value="F:protein-arginine deiminase activity"/>
    <property type="evidence" value="ECO:0007669"/>
    <property type="project" value="InterPro"/>
</dbReference>
<protein>
    <submittedName>
        <fullName evidence="4">Agmatine deiminase family protein</fullName>
    </submittedName>
</protein>
<dbReference type="InterPro" id="IPR007466">
    <property type="entry name" value="Peptidyl-Arg-deiminase_porph"/>
</dbReference>
<dbReference type="AlphaFoldDB" id="A0A956NGT6"/>
<dbReference type="InterPro" id="IPR026444">
    <property type="entry name" value="Secre_tail"/>
</dbReference>
<dbReference type="EMBL" id="JAGQHS010000085">
    <property type="protein sequence ID" value="MCA9757155.1"/>
    <property type="molecule type" value="Genomic_DNA"/>
</dbReference>
<dbReference type="SUPFAM" id="SSF55909">
    <property type="entry name" value="Pentein"/>
    <property type="match status" value="1"/>
</dbReference>